<dbReference type="EMBL" id="CAIJDO010000097">
    <property type="protein sequence ID" value="CAD0002930.1"/>
    <property type="molecule type" value="Genomic_DNA"/>
</dbReference>
<organism evidence="1 2">
    <name type="scientific">Flavobacterium chungangense</name>
    <dbReference type="NCBI Taxonomy" id="554283"/>
    <lineage>
        <taxon>Bacteria</taxon>
        <taxon>Pseudomonadati</taxon>
        <taxon>Bacteroidota</taxon>
        <taxon>Flavobacteriia</taxon>
        <taxon>Flavobacteriales</taxon>
        <taxon>Flavobacteriaceae</taxon>
        <taxon>Flavobacterium</taxon>
    </lineage>
</organism>
<protein>
    <submittedName>
        <fullName evidence="1">Uncharacterized protein</fullName>
    </submittedName>
</protein>
<name>A0A6V6YTX5_9FLAO</name>
<comment type="caution">
    <text evidence="1">The sequence shown here is derived from an EMBL/GenBank/DDBJ whole genome shotgun (WGS) entry which is preliminary data.</text>
</comment>
<evidence type="ECO:0000313" key="2">
    <source>
        <dbReference type="Proteomes" id="UP000556700"/>
    </source>
</evidence>
<reference evidence="1 2" key="1">
    <citation type="submission" date="2020-06" db="EMBL/GenBank/DDBJ databases">
        <authorList>
            <person name="Criscuolo A."/>
        </authorList>
    </citation>
    <scope>NUCLEOTIDE SEQUENCE [LARGE SCALE GENOMIC DNA]</scope>
    <source>
        <strain evidence="2">CIP 110025</strain>
    </source>
</reference>
<evidence type="ECO:0000313" key="1">
    <source>
        <dbReference type="EMBL" id="CAD0002930.1"/>
    </source>
</evidence>
<dbReference type="AlphaFoldDB" id="A0A6V6YTX5"/>
<sequence length="113" mass="13159">MVCLDRFNDVKKALILANLFKAYVEEKISYEKFVFISISMERLHPHSYSFFSALEKVNYKIGHEFKGERDYDSESLLFSSGLAKEGPADWWSGFMLKEEGVLLYEFGIKPLED</sequence>
<keyword evidence="2" id="KW-1185">Reference proteome</keyword>
<accession>A0A6V6YTX5</accession>
<gene>
    <name evidence="1" type="ORF">FLACHUCJ7_01131</name>
</gene>
<proteinExistence type="predicted"/>
<dbReference type="Proteomes" id="UP000556700">
    <property type="component" value="Unassembled WGS sequence"/>
</dbReference>